<protein>
    <submittedName>
        <fullName evidence="1">Uncharacterized protein</fullName>
    </submittedName>
</protein>
<keyword evidence="2" id="KW-1185">Reference proteome</keyword>
<reference evidence="1 2" key="1">
    <citation type="submission" date="2024-09" db="EMBL/GenBank/DDBJ databases">
        <authorList>
            <person name="Lee S.D."/>
        </authorList>
    </citation>
    <scope>NUCLEOTIDE SEQUENCE [LARGE SCALE GENOMIC DNA]</scope>
    <source>
        <strain evidence="1 2">N1-1</strain>
    </source>
</reference>
<evidence type="ECO:0000313" key="1">
    <source>
        <dbReference type="EMBL" id="MFC1409983.1"/>
    </source>
</evidence>
<dbReference type="Proteomes" id="UP001592582">
    <property type="component" value="Unassembled WGS sequence"/>
</dbReference>
<organism evidence="1 2">
    <name type="scientific">Streptacidiphilus alkalitolerans</name>
    <dbReference type="NCBI Taxonomy" id="3342712"/>
    <lineage>
        <taxon>Bacteria</taxon>
        <taxon>Bacillati</taxon>
        <taxon>Actinomycetota</taxon>
        <taxon>Actinomycetes</taxon>
        <taxon>Kitasatosporales</taxon>
        <taxon>Streptomycetaceae</taxon>
        <taxon>Streptacidiphilus</taxon>
    </lineage>
</organism>
<evidence type="ECO:0000313" key="2">
    <source>
        <dbReference type="Proteomes" id="UP001592582"/>
    </source>
</evidence>
<accession>A0ABV6V8E9</accession>
<dbReference type="EMBL" id="JBHEZX010000004">
    <property type="protein sequence ID" value="MFC1409983.1"/>
    <property type="molecule type" value="Genomic_DNA"/>
</dbReference>
<comment type="caution">
    <text evidence="1">The sequence shown here is derived from an EMBL/GenBank/DDBJ whole genome shotgun (WGS) entry which is preliminary data.</text>
</comment>
<sequence length="420" mass="45188">MRAGEDVAGGSARWRRGEAVRADAQAAKDAAAQAFYELDTVQRDVRISVQAVAAADDSPGARRAIADFTALGNRIDEVSAAYISALDAHDLDAEDLDSGAAARARQQLDQSKQQLLAVKAELERFNGFLEPLVVAAEAQLAQVTPAVERAKQSWLAASNALDAARAARLGTDDLSRRLASLGPQLTLLGEGAGKHGVQTILRTAAEAQRTAEAIRAEAARLPEQARDIDQRLSSLRTRTQALETKSGNIAPVLSELRRRFSSACWQDLQHVPEQTATAVRNAQNRLAEASKARDEQRWADAIGILSAVRDLLNTADGSVTVVNERLHALNEAQRAPEAEIEKARFALRDAQRLAMAGRSAPDPRHAAPLDAAVVRLDSAATALTGRHPDYWHFLTELAAVRETAAQVVQSIREERGAGAR</sequence>
<name>A0ABV6V8E9_9ACTN</name>
<proteinExistence type="predicted"/>
<gene>
    <name evidence="1" type="ORF">ACEZDG_11930</name>
</gene>